<dbReference type="EMBL" id="BARS01013278">
    <property type="protein sequence ID" value="GAF95231.1"/>
    <property type="molecule type" value="Genomic_DNA"/>
</dbReference>
<dbReference type="AlphaFoldDB" id="X0U7C2"/>
<gene>
    <name evidence="1" type="ORF">S01H1_23160</name>
</gene>
<feature type="non-terminal residue" evidence="1">
    <location>
        <position position="34"/>
    </location>
</feature>
<protein>
    <submittedName>
        <fullName evidence="1">Uncharacterized protein</fullName>
    </submittedName>
</protein>
<organism evidence="1">
    <name type="scientific">marine sediment metagenome</name>
    <dbReference type="NCBI Taxonomy" id="412755"/>
    <lineage>
        <taxon>unclassified sequences</taxon>
        <taxon>metagenomes</taxon>
        <taxon>ecological metagenomes</taxon>
    </lineage>
</organism>
<sequence>MSELSIGANLAWQFAQVTVVRGTEKEEGVIKVIT</sequence>
<evidence type="ECO:0000313" key="1">
    <source>
        <dbReference type="EMBL" id="GAF95231.1"/>
    </source>
</evidence>
<accession>X0U7C2</accession>
<proteinExistence type="predicted"/>
<reference evidence="1" key="1">
    <citation type="journal article" date="2014" name="Front. Microbiol.">
        <title>High frequency of phylogenetically diverse reductive dehalogenase-homologous genes in deep subseafloor sedimentary metagenomes.</title>
        <authorList>
            <person name="Kawai M."/>
            <person name="Futagami T."/>
            <person name="Toyoda A."/>
            <person name="Takaki Y."/>
            <person name="Nishi S."/>
            <person name="Hori S."/>
            <person name="Arai W."/>
            <person name="Tsubouchi T."/>
            <person name="Morono Y."/>
            <person name="Uchiyama I."/>
            <person name="Ito T."/>
            <person name="Fujiyama A."/>
            <person name="Inagaki F."/>
            <person name="Takami H."/>
        </authorList>
    </citation>
    <scope>NUCLEOTIDE SEQUENCE</scope>
    <source>
        <strain evidence="1">Expedition CK06-06</strain>
    </source>
</reference>
<comment type="caution">
    <text evidence="1">The sequence shown here is derived from an EMBL/GenBank/DDBJ whole genome shotgun (WGS) entry which is preliminary data.</text>
</comment>
<name>X0U7C2_9ZZZZ</name>